<sequence>MVERKMYGWLAEAFRQEGVDTCFALLGDANMNWATALSGLGTGMVYVRHEHCAVAAAMAYARKTGDVGVATVTCGPGLTQVLTALPAAVRAQLPLVIFAGEAPLKAAWYNQAIDQAPFIRATGATYHSLHYPPRMAEAIRDAFLEARTTNRPVVIGVPFDLQDLDIVEPLTLPRPSTELVPKVGPIPPNKDDIAEAAARINGAKRVVVMAGMGAVAAGAGPACRMLAERCDAMLATTLPARGLFHDDPYSIGVAGGFSSAAARKLLGEADLVIGVGTILAHHNAEGGRLFGQAHVLQIDVEPLTVSQGRIAAHSHVRADARLAVEALAELVKPRQPAWRNEETATLIREAPIDPEPYATEPGLLDPRDVVAALEAALPREWEMVNSSGHCSFYFAHMPSRPQERFLTIREFGAIGNGISFAMGVAAARPDETVVLFDGDGSLLMHIQEIETIRRHGMKILICVMNDGAYGSEIHKLRSEGLPDDGAVFGRPDFAAIAKGFGIGGVTIEDLADLPGLAAEFSRRGGAAIWDFPVSDKVLSPVIRRAHPQRMSK</sequence>
<proteinExistence type="inferred from homology"/>
<dbReference type="CDD" id="cd00568">
    <property type="entry name" value="TPP_enzymes"/>
    <property type="match status" value="1"/>
</dbReference>
<evidence type="ECO:0000256" key="1">
    <source>
        <dbReference type="ARBA" id="ARBA00001964"/>
    </source>
</evidence>
<evidence type="ECO:0000259" key="5">
    <source>
        <dbReference type="Pfam" id="PF00205"/>
    </source>
</evidence>
<comment type="cofactor">
    <cofactor evidence="1">
        <name>thiamine diphosphate</name>
        <dbReference type="ChEBI" id="CHEBI:58937"/>
    </cofactor>
</comment>
<dbReference type="Pfam" id="PF02776">
    <property type="entry name" value="TPP_enzyme_N"/>
    <property type="match status" value="1"/>
</dbReference>
<dbReference type="InterPro" id="IPR029061">
    <property type="entry name" value="THDP-binding"/>
</dbReference>
<name>A0ABN7K0H4_9HYPH</name>
<evidence type="ECO:0000256" key="3">
    <source>
        <dbReference type="ARBA" id="ARBA00023052"/>
    </source>
</evidence>
<evidence type="ECO:0000259" key="6">
    <source>
        <dbReference type="Pfam" id="PF02775"/>
    </source>
</evidence>
<dbReference type="InterPro" id="IPR029035">
    <property type="entry name" value="DHS-like_NAD/FAD-binding_dom"/>
</dbReference>
<reference evidence="8 9" key="1">
    <citation type="submission" date="2020-11" db="EMBL/GenBank/DDBJ databases">
        <authorList>
            <person name="Lassalle F."/>
        </authorList>
    </citation>
    <scope>NUCLEOTIDE SEQUENCE [LARGE SCALE GENOMIC DNA]</scope>
    <source>
        <strain evidence="8 9">AB21</strain>
    </source>
</reference>
<comment type="similarity">
    <text evidence="2 4">Belongs to the TPP enzyme family.</text>
</comment>
<dbReference type="Pfam" id="PF02775">
    <property type="entry name" value="TPP_enzyme_C"/>
    <property type="match status" value="1"/>
</dbReference>
<keyword evidence="3 4" id="KW-0786">Thiamine pyrophosphate</keyword>
<dbReference type="Gene3D" id="3.40.50.1220">
    <property type="entry name" value="TPP-binding domain"/>
    <property type="match status" value="1"/>
</dbReference>
<dbReference type="InterPro" id="IPR012000">
    <property type="entry name" value="Thiamin_PyroP_enz_cen_dom"/>
</dbReference>
<feature type="domain" description="Thiamine pyrophosphate enzyme TPP-binding" evidence="6">
    <location>
        <begin position="388"/>
        <end position="526"/>
    </location>
</feature>
<dbReference type="InterPro" id="IPR000399">
    <property type="entry name" value="TPP-bd_CS"/>
</dbReference>
<dbReference type="InterPro" id="IPR045229">
    <property type="entry name" value="TPP_enz"/>
</dbReference>
<evidence type="ECO:0000256" key="4">
    <source>
        <dbReference type="RuleBase" id="RU362132"/>
    </source>
</evidence>
<dbReference type="Pfam" id="PF00205">
    <property type="entry name" value="TPP_enzyme_M"/>
    <property type="match status" value="1"/>
</dbReference>
<dbReference type="PANTHER" id="PTHR18968:SF13">
    <property type="entry name" value="ACETOLACTATE SYNTHASE CATALYTIC SUBUNIT, MITOCHONDRIAL"/>
    <property type="match status" value="1"/>
</dbReference>
<gene>
    <name evidence="8" type="ORF">RHAB21_01064</name>
</gene>
<dbReference type="EMBL" id="CABFWE030000016">
    <property type="protein sequence ID" value="CAD7056890.1"/>
    <property type="molecule type" value="Genomic_DNA"/>
</dbReference>
<keyword evidence="9" id="KW-1185">Reference proteome</keyword>
<feature type="domain" description="Thiamine pyrophosphate enzyme N-terminal TPP-binding" evidence="7">
    <location>
        <begin position="9"/>
        <end position="107"/>
    </location>
</feature>
<dbReference type="InterPro" id="IPR011766">
    <property type="entry name" value="TPP_enzyme_TPP-bd"/>
</dbReference>
<evidence type="ECO:0000313" key="9">
    <source>
        <dbReference type="Proteomes" id="UP000601041"/>
    </source>
</evidence>
<evidence type="ECO:0000313" key="8">
    <source>
        <dbReference type="EMBL" id="CAD7056890.1"/>
    </source>
</evidence>
<dbReference type="PROSITE" id="PS00187">
    <property type="entry name" value="TPP_ENZYMES"/>
    <property type="match status" value="1"/>
</dbReference>
<feature type="domain" description="Thiamine pyrophosphate enzyme central" evidence="5">
    <location>
        <begin position="193"/>
        <end position="327"/>
    </location>
</feature>
<dbReference type="RefSeq" id="WP_244665915.1">
    <property type="nucleotide sequence ID" value="NZ_CABFWE030000016.1"/>
</dbReference>
<protein>
    <submittedName>
        <fullName evidence="8">Decarboxylase</fullName>
    </submittedName>
</protein>
<dbReference type="Gene3D" id="3.40.50.970">
    <property type="match status" value="2"/>
</dbReference>
<dbReference type="InterPro" id="IPR012001">
    <property type="entry name" value="Thiamin_PyroP_enz_TPP-bd_dom"/>
</dbReference>
<organism evidence="8 9">
    <name type="scientific">Pseudorhizobium halotolerans</name>
    <dbReference type="NCBI Taxonomy" id="1233081"/>
    <lineage>
        <taxon>Bacteria</taxon>
        <taxon>Pseudomonadati</taxon>
        <taxon>Pseudomonadota</taxon>
        <taxon>Alphaproteobacteria</taxon>
        <taxon>Hyphomicrobiales</taxon>
        <taxon>Rhizobiaceae</taxon>
        <taxon>Rhizobium/Agrobacterium group</taxon>
        <taxon>Pseudorhizobium</taxon>
    </lineage>
</organism>
<dbReference type="Proteomes" id="UP000601041">
    <property type="component" value="Unassembled WGS sequence"/>
</dbReference>
<dbReference type="SUPFAM" id="SSF52467">
    <property type="entry name" value="DHS-like NAD/FAD-binding domain"/>
    <property type="match status" value="1"/>
</dbReference>
<dbReference type="PANTHER" id="PTHR18968">
    <property type="entry name" value="THIAMINE PYROPHOSPHATE ENZYMES"/>
    <property type="match status" value="1"/>
</dbReference>
<comment type="caution">
    <text evidence="8">The sequence shown here is derived from an EMBL/GenBank/DDBJ whole genome shotgun (WGS) entry which is preliminary data.</text>
</comment>
<accession>A0ABN7K0H4</accession>
<dbReference type="CDD" id="cd07035">
    <property type="entry name" value="TPP_PYR_POX_like"/>
    <property type="match status" value="1"/>
</dbReference>
<evidence type="ECO:0000259" key="7">
    <source>
        <dbReference type="Pfam" id="PF02776"/>
    </source>
</evidence>
<evidence type="ECO:0000256" key="2">
    <source>
        <dbReference type="ARBA" id="ARBA00007812"/>
    </source>
</evidence>
<dbReference type="SUPFAM" id="SSF52518">
    <property type="entry name" value="Thiamin diphosphate-binding fold (THDP-binding)"/>
    <property type="match status" value="2"/>
</dbReference>